<accession>A0AAW9S0V4</accession>
<gene>
    <name evidence="1" type="ORF">AAG747_22945</name>
</gene>
<comment type="caution">
    <text evidence="1">The sequence shown here is derived from an EMBL/GenBank/DDBJ whole genome shotgun (WGS) entry which is preliminary data.</text>
</comment>
<dbReference type="InterPro" id="IPR011990">
    <property type="entry name" value="TPR-like_helical_dom_sf"/>
</dbReference>
<dbReference type="SUPFAM" id="SSF48452">
    <property type="entry name" value="TPR-like"/>
    <property type="match status" value="1"/>
</dbReference>
<dbReference type="InterPro" id="IPR041662">
    <property type="entry name" value="SusD-like_2"/>
</dbReference>
<evidence type="ECO:0000313" key="2">
    <source>
        <dbReference type="Proteomes" id="UP001403385"/>
    </source>
</evidence>
<keyword evidence="1" id="KW-0449">Lipoprotein</keyword>
<dbReference type="Gene3D" id="1.25.40.390">
    <property type="match status" value="1"/>
</dbReference>
<protein>
    <submittedName>
        <fullName evidence="1">SusD/RagB family nutrient-binding outer membrane lipoprotein</fullName>
    </submittedName>
</protein>
<organism evidence="1 2">
    <name type="scientific">Rapidithrix thailandica</name>
    <dbReference type="NCBI Taxonomy" id="413964"/>
    <lineage>
        <taxon>Bacteria</taxon>
        <taxon>Pseudomonadati</taxon>
        <taxon>Bacteroidota</taxon>
        <taxon>Cytophagia</taxon>
        <taxon>Cytophagales</taxon>
        <taxon>Flammeovirgaceae</taxon>
        <taxon>Rapidithrix</taxon>
    </lineage>
</organism>
<name>A0AAW9S0V4_9BACT</name>
<sequence length="489" mass="56229">MKKHIFLALLLCLGLGACEEYLDVNEDPNRNATTTPDNLLPAILANLNYNLYEASDLTSYIVQYLTTSSGATTRDRWTFHKQLRFGLWRRHYFDVGSNVHHLIESANHEEANNYLGVAKVVGVLSTGMTTDFFGDMPYTEAFTGNVSPAYDPQEVIYQGILKELDEAVAHLEQSGPNDFPMTEEADFVYSGDVNKWKNFAYALKARYLLHLSKRENHYAEILELTDKALRGTADWVDPELVYEENTTDNWLKNPFGPSRARPSWAETANYLHLSVPTEFFINAMIHNGYIDPRLPLIMTPSEDGKYRYGIPTNGIAPLKLEDFPSLYDGYYTKDHSPIPYMLESEVWFIEAEAAFQSGKTDRAFQAYENGIRVHMKKLGVDEAAIGEYLQQDFIAVDANELTLSHIMMQKYIAGYLSPETWVDLRRHDYSEEVYPGLELPEFIDDDLEGKWIRRFPYDPQTEYIYNLPEIERLGAQAPNFTTTRVWWDK</sequence>
<evidence type="ECO:0000313" key="1">
    <source>
        <dbReference type="EMBL" id="MEN7550797.1"/>
    </source>
</evidence>
<proteinExistence type="predicted"/>
<dbReference type="PROSITE" id="PS51257">
    <property type="entry name" value="PROKAR_LIPOPROTEIN"/>
    <property type="match status" value="1"/>
</dbReference>
<keyword evidence="2" id="KW-1185">Reference proteome</keyword>
<dbReference type="EMBL" id="JBDKWZ010000016">
    <property type="protein sequence ID" value="MEN7550797.1"/>
    <property type="molecule type" value="Genomic_DNA"/>
</dbReference>
<dbReference type="RefSeq" id="WP_346823578.1">
    <property type="nucleotide sequence ID" value="NZ_JBDKWZ010000016.1"/>
</dbReference>
<dbReference type="AlphaFoldDB" id="A0AAW9S0V4"/>
<dbReference type="Proteomes" id="UP001403385">
    <property type="component" value="Unassembled WGS sequence"/>
</dbReference>
<dbReference type="Pfam" id="PF12771">
    <property type="entry name" value="SusD-like_2"/>
    <property type="match status" value="1"/>
</dbReference>
<reference evidence="1 2" key="1">
    <citation type="submission" date="2024-04" db="EMBL/GenBank/DDBJ databases">
        <title>Novel genus in family Flammeovirgaceae.</title>
        <authorList>
            <person name="Nguyen T.H."/>
            <person name="Vuong T.Q."/>
            <person name="Le H."/>
            <person name="Kim S.-G."/>
        </authorList>
    </citation>
    <scope>NUCLEOTIDE SEQUENCE [LARGE SCALE GENOMIC DNA]</scope>
    <source>
        <strain evidence="1 2">JCM 23209</strain>
    </source>
</reference>